<comment type="caution">
    <text evidence="1">The sequence shown here is derived from an EMBL/GenBank/DDBJ whole genome shotgun (WGS) entry which is preliminary data.</text>
</comment>
<proteinExistence type="predicted"/>
<accession>A0A921G9T8</accession>
<protein>
    <submittedName>
        <fullName evidence="1">Uncharacterized protein</fullName>
    </submittedName>
</protein>
<evidence type="ECO:0000313" key="1">
    <source>
        <dbReference type="EMBL" id="HJF39771.1"/>
    </source>
</evidence>
<dbReference type="Proteomes" id="UP000749320">
    <property type="component" value="Unassembled WGS sequence"/>
</dbReference>
<evidence type="ECO:0000313" key="2">
    <source>
        <dbReference type="Proteomes" id="UP000749320"/>
    </source>
</evidence>
<sequence length="399" mass="45904">MPERPLVLFAAPTVADKERRYGGASKYFIPSHSRQVSRLTPQFNVLQNTINSGNLYFTNYATGVDPEYTLVFETVGDPRDFYKAVNKLKEEYPTVEWLMELSDSNLNNSEDFYVMNNQAARDDSKKLTTKLFCIMTNQAALKEIISLWNHYKADENFKFPKGMAGFKQLFRTLYDVHKWGIQERLDDTGLIEVWEEDLQDTSLDRVKVQIELFFRSSFSKRQEVESNIKNIVIQTGGEIISCSVIPEIEYHAILATIPRVYAQKIINREEIALVIAEPIMFLKPCVQIVFSNDNNNFSDSNSFSVPTNVIEEPIIALFDGVPQANHPLLEGMLIVDDPDGFESFYEVRERVHGTAMASLILRGQDMSTIEDEIRKVYVRPIMKPETWNNKVTEYIPDDF</sequence>
<reference evidence="1" key="1">
    <citation type="journal article" date="2021" name="PeerJ">
        <title>Extensive microbial diversity within the chicken gut microbiome revealed by metagenomics and culture.</title>
        <authorList>
            <person name="Gilroy R."/>
            <person name="Ravi A."/>
            <person name="Getino M."/>
            <person name="Pursley I."/>
            <person name="Horton D.L."/>
            <person name="Alikhan N.F."/>
            <person name="Baker D."/>
            <person name="Gharbi K."/>
            <person name="Hall N."/>
            <person name="Watson M."/>
            <person name="Adriaenssens E.M."/>
            <person name="Foster-Nyarko E."/>
            <person name="Jarju S."/>
            <person name="Secka A."/>
            <person name="Antonio M."/>
            <person name="Oren A."/>
            <person name="Chaudhuri R.R."/>
            <person name="La Ragione R."/>
            <person name="Hildebrand F."/>
            <person name="Pallen M.J."/>
        </authorList>
    </citation>
    <scope>NUCLEOTIDE SEQUENCE</scope>
    <source>
        <strain evidence="1">CHK193-16274</strain>
    </source>
</reference>
<feature type="non-terminal residue" evidence="1">
    <location>
        <position position="399"/>
    </location>
</feature>
<gene>
    <name evidence="1" type="ORF">K8V91_02505</name>
</gene>
<reference evidence="1" key="2">
    <citation type="submission" date="2021-09" db="EMBL/GenBank/DDBJ databases">
        <authorList>
            <person name="Gilroy R."/>
        </authorList>
    </citation>
    <scope>NUCLEOTIDE SEQUENCE</scope>
    <source>
        <strain evidence="1">CHK193-16274</strain>
    </source>
</reference>
<name>A0A921G9T8_9FIRM</name>
<dbReference type="EMBL" id="DYWV01000085">
    <property type="protein sequence ID" value="HJF39771.1"/>
    <property type="molecule type" value="Genomic_DNA"/>
</dbReference>
<organism evidence="1 2">
    <name type="scientific">Thomasclavelia spiroformis</name>
    <dbReference type="NCBI Taxonomy" id="29348"/>
    <lineage>
        <taxon>Bacteria</taxon>
        <taxon>Bacillati</taxon>
        <taxon>Bacillota</taxon>
        <taxon>Erysipelotrichia</taxon>
        <taxon>Erysipelotrichales</taxon>
        <taxon>Coprobacillaceae</taxon>
        <taxon>Thomasclavelia</taxon>
    </lineage>
</organism>
<dbReference type="AlphaFoldDB" id="A0A921G9T8"/>